<reference evidence="2" key="1">
    <citation type="journal article" date="2022" name="Mol. Ecol. Resour.">
        <title>The genomes of chicory, endive, great burdock and yacon provide insights into Asteraceae palaeo-polyploidization history and plant inulin production.</title>
        <authorList>
            <person name="Fan W."/>
            <person name="Wang S."/>
            <person name="Wang H."/>
            <person name="Wang A."/>
            <person name="Jiang F."/>
            <person name="Liu H."/>
            <person name="Zhao H."/>
            <person name="Xu D."/>
            <person name="Zhang Y."/>
        </authorList>
    </citation>
    <scope>NUCLEOTIDE SEQUENCE [LARGE SCALE GENOMIC DNA]</scope>
    <source>
        <strain evidence="2">cv. Yunnan</strain>
    </source>
</reference>
<dbReference type="Proteomes" id="UP001056120">
    <property type="component" value="Linkage Group LG21"/>
</dbReference>
<protein>
    <submittedName>
        <fullName evidence="1">Uncharacterized protein</fullName>
    </submittedName>
</protein>
<dbReference type="EMBL" id="CM042038">
    <property type="protein sequence ID" value="KAI3731246.1"/>
    <property type="molecule type" value="Genomic_DNA"/>
</dbReference>
<organism evidence="1 2">
    <name type="scientific">Smallanthus sonchifolius</name>
    <dbReference type="NCBI Taxonomy" id="185202"/>
    <lineage>
        <taxon>Eukaryota</taxon>
        <taxon>Viridiplantae</taxon>
        <taxon>Streptophyta</taxon>
        <taxon>Embryophyta</taxon>
        <taxon>Tracheophyta</taxon>
        <taxon>Spermatophyta</taxon>
        <taxon>Magnoliopsida</taxon>
        <taxon>eudicotyledons</taxon>
        <taxon>Gunneridae</taxon>
        <taxon>Pentapetalae</taxon>
        <taxon>asterids</taxon>
        <taxon>campanulids</taxon>
        <taxon>Asterales</taxon>
        <taxon>Asteraceae</taxon>
        <taxon>Asteroideae</taxon>
        <taxon>Heliantheae alliance</taxon>
        <taxon>Millerieae</taxon>
        <taxon>Smallanthus</taxon>
    </lineage>
</organism>
<reference evidence="1 2" key="2">
    <citation type="journal article" date="2022" name="Mol. Ecol. Resour.">
        <title>The genomes of chicory, endive, great burdock and yacon provide insights into Asteraceae paleo-polyploidization history and plant inulin production.</title>
        <authorList>
            <person name="Fan W."/>
            <person name="Wang S."/>
            <person name="Wang H."/>
            <person name="Wang A."/>
            <person name="Jiang F."/>
            <person name="Liu H."/>
            <person name="Zhao H."/>
            <person name="Xu D."/>
            <person name="Zhang Y."/>
        </authorList>
    </citation>
    <scope>NUCLEOTIDE SEQUENCE [LARGE SCALE GENOMIC DNA]</scope>
    <source>
        <strain evidence="2">cv. Yunnan</strain>
        <tissue evidence="1">Leaves</tissue>
    </source>
</reference>
<sequence>MSIPLVSRFLSSSIRARNPRFSFTTLAVTNPAEKYWIHLERYDPNIEKTLTGIGAKLDSSCVKEVIKKCSSTNPSHITGLRFFIWAGIQHEYRHSSYMYNLACKLFRINQNPNVIRDVIEAYTLDICAVNVKSFKIVLNLCKEAWLVDEAL</sequence>
<gene>
    <name evidence="1" type="ORF">L1987_62434</name>
</gene>
<proteinExistence type="predicted"/>
<evidence type="ECO:0000313" key="1">
    <source>
        <dbReference type="EMBL" id="KAI3731246.1"/>
    </source>
</evidence>
<comment type="caution">
    <text evidence="1">The sequence shown here is derived from an EMBL/GenBank/DDBJ whole genome shotgun (WGS) entry which is preliminary data.</text>
</comment>
<name>A0ACB9CAE7_9ASTR</name>
<keyword evidence="2" id="KW-1185">Reference proteome</keyword>
<accession>A0ACB9CAE7</accession>
<evidence type="ECO:0000313" key="2">
    <source>
        <dbReference type="Proteomes" id="UP001056120"/>
    </source>
</evidence>